<feature type="transmembrane region" description="Helical" evidence="3">
    <location>
        <begin position="199"/>
        <end position="220"/>
    </location>
</feature>
<evidence type="ECO:0000256" key="1">
    <source>
        <dbReference type="ARBA" id="ARBA00023157"/>
    </source>
</evidence>
<dbReference type="PANTHER" id="PTHR47537:SF4">
    <property type="entry name" value="GH12701P"/>
    <property type="match status" value="1"/>
</dbReference>
<dbReference type="RefSeq" id="XP_030757213.1">
    <property type="nucleotide sequence ID" value="XM_030901353.1"/>
</dbReference>
<dbReference type="Proteomes" id="UP000504635">
    <property type="component" value="Unplaced"/>
</dbReference>
<dbReference type="InParanoid" id="A0A6J2Y0E4"/>
<proteinExistence type="predicted"/>
<dbReference type="PROSITE" id="PS50068">
    <property type="entry name" value="LDLRA_2"/>
    <property type="match status" value="1"/>
</dbReference>
<dbReference type="KEGG" id="soy:115883076"/>
<organism evidence="5 6">
    <name type="scientific">Sitophilus oryzae</name>
    <name type="common">Rice weevil</name>
    <name type="synonym">Curculio oryzae</name>
    <dbReference type="NCBI Taxonomy" id="7048"/>
    <lineage>
        <taxon>Eukaryota</taxon>
        <taxon>Metazoa</taxon>
        <taxon>Ecdysozoa</taxon>
        <taxon>Arthropoda</taxon>
        <taxon>Hexapoda</taxon>
        <taxon>Insecta</taxon>
        <taxon>Pterygota</taxon>
        <taxon>Neoptera</taxon>
        <taxon>Endopterygota</taxon>
        <taxon>Coleoptera</taxon>
        <taxon>Polyphaga</taxon>
        <taxon>Cucujiformia</taxon>
        <taxon>Curculionidae</taxon>
        <taxon>Dryophthorinae</taxon>
        <taxon>Sitophilus</taxon>
    </lineage>
</organism>
<keyword evidence="1" id="KW-1015">Disulfide bond</keyword>
<dbReference type="Gene3D" id="2.40.128.620">
    <property type="match status" value="1"/>
</dbReference>
<name>A0A6J2Y0E4_SITOR</name>
<feature type="non-terminal residue" evidence="6">
    <location>
        <position position="1"/>
    </location>
</feature>
<keyword evidence="3" id="KW-0472">Membrane</keyword>
<dbReference type="GO" id="GO:0005886">
    <property type="term" value="C:plasma membrane"/>
    <property type="evidence" value="ECO:0007669"/>
    <property type="project" value="TreeGrafter"/>
</dbReference>
<sequence>VNCETNPRVLLPGPEKFLYVKIGGVILEHSSRWSNNNTLRSISSTGQSCKTANRIVIHTALYTALICPEPTISRDKMVEVFSEGWNIKGNAENVIGQWSLDRVDIDRLGKELSRTIIVEFYGKEPGSYPVMWLELSKRKDYPPNGLGIFMIRPDHCQYRCPELDACINSTVWCDGREDCPSGVDEAITHCSILLQLPPVYLFFGSLVIVIFSIGVTFALWKTCRRRPRSILQTRLQSLSSDTAIIDEKGVICS</sequence>
<keyword evidence="5" id="KW-1185">Reference proteome</keyword>
<evidence type="ECO:0000256" key="3">
    <source>
        <dbReference type="SAM" id="Phobius"/>
    </source>
</evidence>
<dbReference type="InterPro" id="IPR036055">
    <property type="entry name" value="LDL_receptor-like_sf"/>
</dbReference>
<dbReference type="SUPFAM" id="SSF57424">
    <property type="entry name" value="LDL receptor-like module"/>
    <property type="match status" value="1"/>
</dbReference>
<gene>
    <name evidence="6" type="primary">LOC115883076</name>
</gene>
<evidence type="ECO:0000313" key="6">
    <source>
        <dbReference type="RefSeq" id="XP_030757213.1"/>
    </source>
</evidence>
<dbReference type="Pfam" id="PF25090">
    <property type="entry name" value="DUF7805"/>
    <property type="match status" value="1"/>
</dbReference>
<keyword evidence="3" id="KW-1133">Transmembrane helix</keyword>
<dbReference type="InterPro" id="IPR056707">
    <property type="entry name" value="DUF7805"/>
</dbReference>
<dbReference type="InterPro" id="IPR053207">
    <property type="entry name" value="Non-NMDA_GluR_Accessory"/>
</dbReference>
<dbReference type="GeneID" id="115883076"/>
<dbReference type="AlphaFoldDB" id="A0A6J2Y0E4"/>
<dbReference type="PANTHER" id="PTHR47537">
    <property type="entry name" value="CUBILIN"/>
    <property type="match status" value="1"/>
</dbReference>
<protein>
    <submittedName>
        <fullName evidence="6">Uncharacterized protein LOC115883076</fullName>
    </submittedName>
</protein>
<evidence type="ECO:0000256" key="2">
    <source>
        <dbReference type="PROSITE-ProRule" id="PRU00124"/>
    </source>
</evidence>
<reference evidence="6" key="1">
    <citation type="submission" date="2025-08" db="UniProtKB">
        <authorList>
            <consortium name="RefSeq"/>
        </authorList>
    </citation>
    <scope>IDENTIFICATION</scope>
    <source>
        <tissue evidence="6">Gonads</tissue>
    </source>
</reference>
<evidence type="ECO:0000259" key="4">
    <source>
        <dbReference type="Pfam" id="PF25090"/>
    </source>
</evidence>
<feature type="domain" description="DUF7805" evidence="4">
    <location>
        <begin position="2"/>
        <end position="139"/>
    </location>
</feature>
<dbReference type="OrthoDB" id="10037824at2759"/>
<dbReference type="InterPro" id="IPR002172">
    <property type="entry name" value="LDrepeatLR_classA_rpt"/>
</dbReference>
<evidence type="ECO:0000313" key="5">
    <source>
        <dbReference type="Proteomes" id="UP000504635"/>
    </source>
</evidence>
<comment type="caution">
    <text evidence="2">Lacks conserved residue(s) required for the propagation of feature annotation.</text>
</comment>
<accession>A0A6J2Y0E4</accession>
<keyword evidence="3" id="KW-0812">Transmembrane</keyword>